<dbReference type="EMBL" id="CAMAPE010000083">
    <property type="protein sequence ID" value="CAH9120252.1"/>
    <property type="molecule type" value="Genomic_DNA"/>
</dbReference>
<sequence length="106" mass="12353">MPLLIFISIFLFNDDFSHIGMAIARKLRECCRWISLNAPVVNNHRGALTTMKIDDGKRSLLFKFFQLLRVRVDKNINSSPFFIQSVLNEIVICRRNEFKLHLPSVC</sequence>
<proteinExistence type="predicted"/>
<gene>
    <name evidence="1" type="ORF">CEURO_LOCUS22650</name>
</gene>
<protein>
    <submittedName>
        <fullName evidence="1">Uncharacterized protein</fullName>
    </submittedName>
</protein>
<comment type="caution">
    <text evidence="1">The sequence shown here is derived from an EMBL/GenBank/DDBJ whole genome shotgun (WGS) entry which is preliminary data.</text>
</comment>
<dbReference type="AlphaFoldDB" id="A0A9P1A1L4"/>
<accession>A0A9P1A1L4</accession>
<name>A0A9P1A1L4_CUSEU</name>
<organism evidence="1 2">
    <name type="scientific">Cuscuta europaea</name>
    <name type="common">European dodder</name>
    <dbReference type="NCBI Taxonomy" id="41803"/>
    <lineage>
        <taxon>Eukaryota</taxon>
        <taxon>Viridiplantae</taxon>
        <taxon>Streptophyta</taxon>
        <taxon>Embryophyta</taxon>
        <taxon>Tracheophyta</taxon>
        <taxon>Spermatophyta</taxon>
        <taxon>Magnoliopsida</taxon>
        <taxon>eudicotyledons</taxon>
        <taxon>Gunneridae</taxon>
        <taxon>Pentapetalae</taxon>
        <taxon>asterids</taxon>
        <taxon>lamiids</taxon>
        <taxon>Solanales</taxon>
        <taxon>Convolvulaceae</taxon>
        <taxon>Cuscuteae</taxon>
        <taxon>Cuscuta</taxon>
        <taxon>Cuscuta subgen. Cuscuta</taxon>
    </lineage>
</organism>
<keyword evidence="2" id="KW-1185">Reference proteome</keyword>
<evidence type="ECO:0000313" key="1">
    <source>
        <dbReference type="EMBL" id="CAH9120252.1"/>
    </source>
</evidence>
<dbReference type="Proteomes" id="UP001152484">
    <property type="component" value="Unassembled WGS sequence"/>
</dbReference>
<evidence type="ECO:0000313" key="2">
    <source>
        <dbReference type="Proteomes" id="UP001152484"/>
    </source>
</evidence>
<reference evidence="1" key="1">
    <citation type="submission" date="2022-07" db="EMBL/GenBank/DDBJ databases">
        <authorList>
            <person name="Macas J."/>
            <person name="Novak P."/>
            <person name="Neumann P."/>
        </authorList>
    </citation>
    <scope>NUCLEOTIDE SEQUENCE</scope>
</reference>